<reference evidence="9 10" key="1">
    <citation type="submission" date="2019-12" db="EMBL/GenBank/DDBJ databases">
        <title>Neisseriaceae gen. nov. sp. Genome sequencing and assembly.</title>
        <authorList>
            <person name="Liu Z."/>
            <person name="Li A."/>
        </authorList>
    </citation>
    <scope>NUCLEOTIDE SEQUENCE [LARGE SCALE GENOMIC DNA]</scope>
    <source>
        <strain evidence="9 10">B2N2-7</strain>
    </source>
</reference>
<evidence type="ECO:0000313" key="9">
    <source>
        <dbReference type="EMBL" id="MXR37661.1"/>
    </source>
</evidence>
<keyword evidence="4 8" id="KW-0812">Transmembrane</keyword>
<evidence type="ECO:0000256" key="6">
    <source>
        <dbReference type="ARBA" id="ARBA00023136"/>
    </source>
</evidence>
<dbReference type="GO" id="GO:0005886">
    <property type="term" value="C:plasma membrane"/>
    <property type="evidence" value="ECO:0007669"/>
    <property type="project" value="UniProtKB-SubCell"/>
</dbReference>
<accession>A0A845BSX1</accession>
<dbReference type="AlphaFoldDB" id="A0A845BSX1"/>
<dbReference type="Pfam" id="PF00953">
    <property type="entry name" value="Glycos_transf_4"/>
    <property type="match status" value="1"/>
</dbReference>
<feature type="transmembrane region" description="Helical" evidence="8">
    <location>
        <begin position="191"/>
        <end position="209"/>
    </location>
</feature>
<protein>
    <submittedName>
        <fullName evidence="9">Glycosyl transferase</fullName>
    </submittedName>
</protein>
<feature type="transmembrane region" description="Helical" evidence="8">
    <location>
        <begin position="311"/>
        <end position="329"/>
    </location>
</feature>
<keyword evidence="2" id="KW-1003">Cell membrane</keyword>
<keyword evidence="7" id="KW-0479">Metal-binding</keyword>
<feature type="transmembrane region" description="Helical" evidence="8">
    <location>
        <begin position="136"/>
        <end position="156"/>
    </location>
</feature>
<evidence type="ECO:0000256" key="3">
    <source>
        <dbReference type="ARBA" id="ARBA00022679"/>
    </source>
</evidence>
<dbReference type="PANTHER" id="PTHR22926">
    <property type="entry name" value="PHOSPHO-N-ACETYLMURAMOYL-PENTAPEPTIDE-TRANSFERASE"/>
    <property type="match status" value="1"/>
</dbReference>
<feature type="transmembrane region" description="Helical" evidence="8">
    <location>
        <begin position="245"/>
        <end position="266"/>
    </location>
</feature>
<feature type="transmembrane region" description="Helical" evidence="8">
    <location>
        <begin position="6"/>
        <end position="23"/>
    </location>
</feature>
<gene>
    <name evidence="9" type="ORF">GQF02_11825</name>
</gene>
<dbReference type="GO" id="GO:0046872">
    <property type="term" value="F:metal ion binding"/>
    <property type="evidence" value="ECO:0007669"/>
    <property type="project" value="UniProtKB-KW"/>
</dbReference>
<feature type="binding site" evidence="7">
    <location>
        <position position="160"/>
    </location>
    <ligand>
        <name>Mg(2+)</name>
        <dbReference type="ChEBI" id="CHEBI:18420"/>
    </ligand>
</feature>
<evidence type="ECO:0000256" key="2">
    <source>
        <dbReference type="ARBA" id="ARBA00022475"/>
    </source>
</evidence>
<dbReference type="Proteomes" id="UP000467214">
    <property type="component" value="Unassembled WGS sequence"/>
</dbReference>
<organism evidence="9 10">
    <name type="scientific">Craterilacuibacter sinensis</name>
    <dbReference type="NCBI Taxonomy" id="2686017"/>
    <lineage>
        <taxon>Bacteria</taxon>
        <taxon>Pseudomonadati</taxon>
        <taxon>Pseudomonadota</taxon>
        <taxon>Betaproteobacteria</taxon>
        <taxon>Neisseriales</taxon>
        <taxon>Neisseriaceae</taxon>
        <taxon>Craterilacuibacter</taxon>
    </lineage>
</organism>
<evidence type="ECO:0000256" key="1">
    <source>
        <dbReference type="ARBA" id="ARBA00004651"/>
    </source>
</evidence>
<dbReference type="EMBL" id="WSSB01000010">
    <property type="protein sequence ID" value="MXR37661.1"/>
    <property type="molecule type" value="Genomic_DNA"/>
</dbReference>
<sequence>MLLAIVFTALLVSLFTGMLLIRTQHLHAHLSMDHDLGGVQKFHAAPTPRIGGVPVLAGLLAGGALLLFAGQKPEYQLYWGVLLSAGPVFLAGLVEDMTKKVSPLIRLLAAFASAAIAIWSVGGILPALGIPGIDPLLASFPVAAMLLTIFAAGGVCHSINIIDGYNGLMGGVALLAFCALAYVSLAVGDMPLLALCLAAAAAMLGFLVWNFPRGMIFAGDAGAYLVGFLLAELAVLLVARHPGVVSPWFPLLLLIYPVFETMFSIYRKKHLRQMSPGLPDGLHFHMLVYKRLVRWMVGSQEAKHLTRRNSLTAPYLWGVALFSIMPALLFWRHQWALQLCALLFVFAYVWVYRRLVTFRAPRLLVLRKANPNPKRPAIKPRKAA</sequence>
<dbReference type="InterPro" id="IPR000715">
    <property type="entry name" value="Glycosyl_transferase_4"/>
</dbReference>
<feature type="transmembrane region" description="Helical" evidence="8">
    <location>
        <begin position="107"/>
        <end position="130"/>
    </location>
</feature>
<keyword evidence="7" id="KW-0460">Magnesium</keyword>
<comment type="caution">
    <text evidence="9">The sequence shown here is derived from an EMBL/GenBank/DDBJ whole genome shotgun (WGS) entry which is preliminary data.</text>
</comment>
<dbReference type="PANTHER" id="PTHR22926:SF3">
    <property type="entry name" value="UNDECAPRENYL-PHOSPHATE ALPHA-N-ACETYLGLUCOSAMINYL 1-PHOSPHATE TRANSFERASE"/>
    <property type="match status" value="1"/>
</dbReference>
<feature type="transmembrane region" description="Helical" evidence="8">
    <location>
        <begin position="50"/>
        <end position="70"/>
    </location>
</feature>
<keyword evidence="3 9" id="KW-0808">Transferase</keyword>
<dbReference type="RefSeq" id="WP_160797381.1">
    <property type="nucleotide sequence ID" value="NZ_WSSB01000010.1"/>
</dbReference>
<dbReference type="CDD" id="cd06912">
    <property type="entry name" value="GT_MraY_like"/>
    <property type="match status" value="1"/>
</dbReference>
<keyword evidence="10" id="KW-1185">Reference proteome</keyword>
<proteinExistence type="predicted"/>
<keyword evidence="6 8" id="KW-0472">Membrane</keyword>
<feature type="transmembrane region" description="Helical" evidence="8">
    <location>
        <begin position="76"/>
        <end position="95"/>
    </location>
</feature>
<name>A0A845BSX1_9NEIS</name>
<evidence type="ECO:0000256" key="7">
    <source>
        <dbReference type="PIRSR" id="PIRSR600715-1"/>
    </source>
</evidence>
<feature type="transmembrane region" description="Helical" evidence="8">
    <location>
        <begin position="168"/>
        <end position="185"/>
    </location>
</feature>
<dbReference type="GO" id="GO:0016780">
    <property type="term" value="F:phosphotransferase activity, for other substituted phosphate groups"/>
    <property type="evidence" value="ECO:0007669"/>
    <property type="project" value="InterPro"/>
</dbReference>
<dbReference type="GO" id="GO:0009103">
    <property type="term" value="P:lipopolysaccharide biosynthetic process"/>
    <property type="evidence" value="ECO:0007669"/>
    <property type="project" value="TreeGrafter"/>
</dbReference>
<comment type="subcellular location">
    <subcellularLocation>
        <location evidence="1">Cell membrane</location>
        <topology evidence="1">Multi-pass membrane protein</topology>
    </subcellularLocation>
</comment>
<evidence type="ECO:0000313" key="10">
    <source>
        <dbReference type="Proteomes" id="UP000467214"/>
    </source>
</evidence>
<evidence type="ECO:0000256" key="4">
    <source>
        <dbReference type="ARBA" id="ARBA00022692"/>
    </source>
</evidence>
<dbReference type="GO" id="GO:0044038">
    <property type="term" value="P:cell wall macromolecule biosynthetic process"/>
    <property type="evidence" value="ECO:0007669"/>
    <property type="project" value="TreeGrafter"/>
</dbReference>
<evidence type="ECO:0000256" key="8">
    <source>
        <dbReference type="SAM" id="Phobius"/>
    </source>
</evidence>
<evidence type="ECO:0000256" key="5">
    <source>
        <dbReference type="ARBA" id="ARBA00022989"/>
    </source>
</evidence>
<keyword evidence="5 8" id="KW-1133">Transmembrane helix</keyword>
<feature type="transmembrane region" description="Helical" evidence="8">
    <location>
        <begin position="335"/>
        <end position="352"/>
    </location>
</feature>
<feature type="binding site" evidence="7">
    <location>
        <position position="220"/>
    </location>
    <ligand>
        <name>Mg(2+)</name>
        <dbReference type="ChEBI" id="CHEBI:18420"/>
    </ligand>
</feature>
<feature type="transmembrane region" description="Helical" evidence="8">
    <location>
        <begin position="221"/>
        <end position="239"/>
    </location>
</feature>
<comment type="cofactor">
    <cofactor evidence="7">
        <name>Mg(2+)</name>
        <dbReference type="ChEBI" id="CHEBI:18420"/>
    </cofactor>
</comment>
<dbReference type="GO" id="GO:0071555">
    <property type="term" value="P:cell wall organization"/>
    <property type="evidence" value="ECO:0007669"/>
    <property type="project" value="TreeGrafter"/>
</dbReference>